<feature type="transmembrane region" description="Helical" evidence="1">
    <location>
        <begin position="179"/>
        <end position="200"/>
    </location>
</feature>
<sequence>MFQYIGSSSSPWMNKLLHYFKRYIGEYFHPKLYLTTLLFLVACLAFNFLVDFENTYVDHYYGSSFRWLLYFGMMAFPFLFVCGLLYVFDINRTWVYSREFWLLFFVGFVVISLERSFTYHDGLLAELDYVDRKFVRRLIAKFKPIFITLFSLLVFYYCYERPRDQNRSWYGLHIKAFDFKPYAFLILLVFLGIGVASFLGDLTQYYPRYLKVGGINFAGKHELSAWVPMVTYEMVYGLSFLGVEFFFRGFLVIGFARVLGGYTVLAMVGPYMFLHFGKPITECVSSIFGGYLIGILAYYSRHIWGGVILHVSLAWFMEFFAWLQKLYND</sequence>
<name>A0ABY6CQQ5_9BACT</name>
<dbReference type="EMBL" id="CP106679">
    <property type="protein sequence ID" value="UXP30630.1"/>
    <property type="molecule type" value="Genomic_DNA"/>
</dbReference>
<evidence type="ECO:0000313" key="3">
    <source>
        <dbReference type="Proteomes" id="UP001065174"/>
    </source>
</evidence>
<organism evidence="2 3">
    <name type="scientific">Reichenbachiella agarivorans</name>
    <dbReference type="NCBI Taxonomy" id="2979464"/>
    <lineage>
        <taxon>Bacteria</taxon>
        <taxon>Pseudomonadati</taxon>
        <taxon>Bacteroidota</taxon>
        <taxon>Cytophagia</taxon>
        <taxon>Cytophagales</taxon>
        <taxon>Reichenbachiellaceae</taxon>
        <taxon>Reichenbachiella</taxon>
    </lineage>
</organism>
<dbReference type="RefSeq" id="WP_262308077.1">
    <property type="nucleotide sequence ID" value="NZ_CP106679.1"/>
</dbReference>
<dbReference type="Proteomes" id="UP001065174">
    <property type="component" value="Chromosome"/>
</dbReference>
<feature type="transmembrane region" description="Helical" evidence="1">
    <location>
        <begin position="138"/>
        <end position="159"/>
    </location>
</feature>
<gene>
    <name evidence="2" type="ORF">N6H18_09710</name>
</gene>
<keyword evidence="3" id="KW-1185">Reference proteome</keyword>
<evidence type="ECO:0000256" key="1">
    <source>
        <dbReference type="SAM" id="Phobius"/>
    </source>
</evidence>
<accession>A0ABY6CQQ5</accession>
<feature type="transmembrane region" description="Helical" evidence="1">
    <location>
        <begin position="32"/>
        <end position="50"/>
    </location>
</feature>
<evidence type="ECO:0008006" key="4">
    <source>
        <dbReference type="Google" id="ProtNLM"/>
    </source>
</evidence>
<feature type="transmembrane region" description="Helical" evidence="1">
    <location>
        <begin position="303"/>
        <end position="323"/>
    </location>
</feature>
<feature type="transmembrane region" description="Helical" evidence="1">
    <location>
        <begin position="280"/>
        <end position="297"/>
    </location>
</feature>
<evidence type="ECO:0000313" key="2">
    <source>
        <dbReference type="EMBL" id="UXP30630.1"/>
    </source>
</evidence>
<protein>
    <recommendedName>
        <fullName evidence="4">CAAX protease self-immunity</fullName>
    </recommendedName>
</protein>
<reference evidence="2" key="1">
    <citation type="submission" date="2022-09" db="EMBL/GenBank/DDBJ databases">
        <title>Comparative genomics and taxonomic characterization of three novel marine species of genus Reichenbachiella exhibiting antioxidant and polysaccharide degradation activities.</title>
        <authorList>
            <person name="Muhammad N."/>
            <person name="Lee Y.-J."/>
            <person name="Ko J."/>
            <person name="Kim S.-G."/>
        </authorList>
    </citation>
    <scope>NUCLEOTIDE SEQUENCE</scope>
    <source>
        <strain evidence="2">BKB1-1</strain>
    </source>
</reference>
<feature type="transmembrane region" description="Helical" evidence="1">
    <location>
        <begin position="100"/>
        <end position="118"/>
    </location>
</feature>
<feature type="transmembrane region" description="Helical" evidence="1">
    <location>
        <begin position="70"/>
        <end position="88"/>
    </location>
</feature>
<keyword evidence="1" id="KW-1133">Transmembrane helix</keyword>
<feature type="transmembrane region" description="Helical" evidence="1">
    <location>
        <begin position="245"/>
        <end position="268"/>
    </location>
</feature>
<keyword evidence="1" id="KW-0812">Transmembrane</keyword>
<keyword evidence="1" id="KW-0472">Membrane</keyword>
<proteinExistence type="predicted"/>